<keyword evidence="7 8" id="KW-0472">Membrane</keyword>
<feature type="transmembrane region" description="Helical" evidence="8">
    <location>
        <begin position="209"/>
        <end position="229"/>
    </location>
</feature>
<keyword evidence="4" id="KW-0997">Cell inner membrane</keyword>
<feature type="transmembrane region" description="Helical" evidence="8">
    <location>
        <begin position="158"/>
        <end position="179"/>
    </location>
</feature>
<keyword evidence="2" id="KW-0813">Transport</keyword>
<evidence type="ECO:0000256" key="5">
    <source>
        <dbReference type="ARBA" id="ARBA00022692"/>
    </source>
</evidence>
<feature type="transmembrane region" description="Helical" evidence="8">
    <location>
        <begin position="269"/>
        <end position="291"/>
    </location>
</feature>
<keyword evidence="11" id="KW-1185">Reference proteome</keyword>
<dbReference type="InterPro" id="IPR036259">
    <property type="entry name" value="MFS_trans_sf"/>
</dbReference>
<feature type="transmembrane region" description="Helical" evidence="8">
    <location>
        <begin position="241"/>
        <end position="262"/>
    </location>
</feature>
<dbReference type="RefSeq" id="WP_185659788.1">
    <property type="nucleotide sequence ID" value="NZ_CAWPOO010000007.1"/>
</dbReference>
<feature type="transmembrane region" description="Helical" evidence="8">
    <location>
        <begin position="67"/>
        <end position="85"/>
    </location>
</feature>
<sequence length="394" mass="43571">MNSLKFQYFFLYGSFAAVQPFVALLFKERGMDEEQMGYAMGMAGWAIMLSPAVVTALADLHLSPRRLLAALCLITGGALTALLSFSGNWPLVIGFFVYSLGVTAVLPLLDGIFFGVQRMQGERGEPETHYNKVRVWGTFGYMVLLLALFYPMERVGEVALALWFGVGCFAILFLLSFLLPDRGRREAKKAAEGLPTSKALLVLFNRENILFSAAMFLLLSCSAAYHTMYPVFLAEDLELETHWVGIVIMSGTIIEVFCILGLTRLEDRWGLRVVMLGAIFLTLVRFGLMYAYPNLTVAVGTQVFHGAMICAMLVVPPNYLNGLADDSNRNSIQGVYTMLIIGLSKFVGTAISGHVAAVDQRYVHLLCLLLTAASLVCLWYGFRPRQESDLSSRI</sequence>
<keyword evidence="5 8" id="KW-0812">Transmembrane</keyword>
<feature type="transmembrane region" description="Helical" evidence="8">
    <location>
        <begin position="38"/>
        <end position="60"/>
    </location>
</feature>
<dbReference type="GO" id="GO:0015528">
    <property type="term" value="F:lactose:proton symporter activity"/>
    <property type="evidence" value="ECO:0007669"/>
    <property type="project" value="TreeGrafter"/>
</dbReference>
<evidence type="ECO:0000313" key="11">
    <source>
        <dbReference type="Proteomes" id="UP000526501"/>
    </source>
</evidence>
<dbReference type="PANTHER" id="PTHR23522:SF10">
    <property type="entry name" value="3-PHENYLPROPIONIC ACID TRANSPORTER-RELATED"/>
    <property type="match status" value="1"/>
</dbReference>
<organism evidence="10 11">
    <name type="scientific">Pelagicoccus albus</name>
    <dbReference type="NCBI Taxonomy" id="415222"/>
    <lineage>
        <taxon>Bacteria</taxon>
        <taxon>Pseudomonadati</taxon>
        <taxon>Verrucomicrobiota</taxon>
        <taxon>Opitutia</taxon>
        <taxon>Puniceicoccales</taxon>
        <taxon>Pelagicoccaceae</taxon>
        <taxon>Pelagicoccus</taxon>
    </lineage>
</organism>
<dbReference type="Gene3D" id="1.20.1250.20">
    <property type="entry name" value="MFS general substrate transporter like domains"/>
    <property type="match status" value="2"/>
</dbReference>
<evidence type="ECO:0000256" key="8">
    <source>
        <dbReference type="SAM" id="Phobius"/>
    </source>
</evidence>
<name>A0A7X1E7M2_9BACT</name>
<evidence type="ECO:0000256" key="1">
    <source>
        <dbReference type="ARBA" id="ARBA00004429"/>
    </source>
</evidence>
<dbReference type="AlphaFoldDB" id="A0A7X1E7M2"/>
<dbReference type="InterPro" id="IPR024989">
    <property type="entry name" value="MFS_assoc_dom"/>
</dbReference>
<gene>
    <name evidence="10" type="ORF">H5P27_07575</name>
</gene>
<evidence type="ECO:0000256" key="4">
    <source>
        <dbReference type="ARBA" id="ARBA00022519"/>
    </source>
</evidence>
<dbReference type="EMBL" id="JACHVC010000007">
    <property type="protein sequence ID" value="MBC2605900.1"/>
    <property type="molecule type" value="Genomic_DNA"/>
</dbReference>
<keyword evidence="3" id="KW-1003">Cell membrane</keyword>
<dbReference type="SUPFAM" id="SSF103473">
    <property type="entry name" value="MFS general substrate transporter"/>
    <property type="match status" value="1"/>
</dbReference>
<feature type="domain" description="Major facilitator superfamily associated" evidence="9">
    <location>
        <begin position="3"/>
        <end position="355"/>
    </location>
</feature>
<reference evidence="10 11" key="1">
    <citation type="submission" date="2020-07" db="EMBL/GenBank/DDBJ databases">
        <authorList>
            <person name="Feng X."/>
        </authorList>
    </citation>
    <scope>NUCLEOTIDE SEQUENCE [LARGE SCALE GENOMIC DNA]</scope>
    <source>
        <strain evidence="10 11">JCM23202</strain>
    </source>
</reference>
<evidence type="ECO:0000313" key="10">
    <source>
        <dbReference type="EMBL" id="MBC2605900.1"/>
    </source>
</evidence>
<feature type="transmembrane region" description="Helical" evidence="8">
    <location>
        <begin position="303"/>
        <end position="323"/>
    </location>
</feature>
<feature type="transmembrane region" description="Helical" evidence="8">
    <location>
        <begin position="91"/>
        <end position="114"/>
    </location>
</feature>
<feature type="transmembrane region" description="Helical" evidence="8">
    <location>
        <begin position="335"/>
        <end position="356"/>
    </location>
</feature>
<dbReference type="PANTHER" id="PTHR23522">
    <property type="entry name" value="BLL5896 PROTEIN"/>
    <property type="match status" value="1"/>
</dbReference>
<dbReference type="GO" id="GO:0005886">
    <property type="term" value="C:plasma membrane"/>
    <property type="evidence" value="ECO:0007669"/>
    <property type="project" value="UniProtKB-SubCell"/>
</dbReference>
<evidence type="ECO:0000256" key="2">
    <source>
        <dbReference type="ARBA" id="ARBA00022448"/>
    </source>
</evidence>
<evidence type="ECO:0000256" key="7">
    <source>
        <dbReference type="ARBA" id="ARBA00023136"/>
    </source>
</evidence>
<accession>A0A7X1E7M2</accession>
<evidence type="ECO:0000256" key="3">
    <source>
        <dbReference type="ARBA" id="ARBA00022475"/>
    </source>
</evidence>
<protein>
    <submittedName>
        <fullName evidence="10">MFS transporter</fullName>
    </submittedName>
</protein>
<dbReference type="GO" id="GO:0030395">
    <property type="term" value="F:lactose binding"/>
    <property type="evidence" value="ECO:0007669"/>
    <property type="project" value="TreeGrafter"/>
</dbReference>
<evidence type="ECO:0000259" key="9">
    <source>
        <dbReference type="Pfam" id="PF12832"/>
    </source>
</evidence>
<dbReference type="Proteomes" id="UP000526501">
    <property type="component" value="Unassembled WGS sequence"/>
</dbReference>
<comment type="subcellular location">
    <subcellularLocation>
        <location evidence="1">Cell inner membrane</location>
        <topology evidence="1">Multi-pass membrane protein</topology>
    </subcellularLocation>
</comment>
<proteinExistence type="predicted"/>
<feature type="transmembrane region" description="Helical" evidence="8">
    <location>
        <begin position="135"/>
        <end position="152"/>
    </location>
</feature>
<keyword evidence="6 8" id="KW-1133">Transmembrane helix</keyword>
<comment type="caution">
    <text evidence="10">The sequence shown here is derived from an EMBL/GenBank/DDBJ whole genome shotgun (WGS) entry which is preliminary data.</text>
</comment>
<dbReference type="Pfam" id="PF12832">
    <property type="entry name" value="MFS_1_like"/>
    <property type="match status" value="1"/>
</dbReference>
<evidence type="ECO:0000256" key="6">
    <source>
        <dbReference type="ARBA" id="ARBA00022989"/>
    </source>
</evidence>
<feature type="transmembrane region" description="Helical" evidence="8">
    <location>
        <begin position="9"/>
        <end position="26"/>
    </location>
</feature>
<feature type="transmembrane region" description="Helical" evidence="8">
    <location>
        <begin position="362"/>
        <end position="382"/>
    </location>
</feature>